<feature type="transmembrane region" description="Helical" evidence="6">
    <location>
        <begin position="337"/>
        <end position="357"/>
    </location>
</feature>
<feature type="transmembrane region" description="Helical" evidence="6">
    <location>
        <begin position="369"/>
        <end position="387"/>
    </location>
</feature>
<keyword evidence="5 6" id="KW-0472">Membrane</keyword>
<dbReference type="GO" id="GO:0005886">
    <property type="term" value="C:plasma membrane"/>
    <property type="evidence" value="ECO:0007669"/>
    <property type="project" value="UniProtKB-SubCell"/>
</dbReference>
<evidence type="ECO:0000256" key="2">
    <source>
        <dbReference type="ARBA" id="ARBA00022475"/>
    </source>
</evidence>
<dbReference type="OrthoDB" id="371333at2"/>
<evidence type="ECO:0000313" key="7">
    <source>
        <dbReference type="EMBL" id="AOT71705.1"/>
    </source>
</evidence>
<dbReference type="PANTHER" id="PTHR30250:SF11">
    <property type="entry name" value="O-ANTIGEN TRANSPORTER-RELATED"/>
    <property type="match status" value="1"/>
</dbReference>
<keyword evidence="4 6" id="KW-1133">Transmembrane helix</keyword>
<evidence type="ECO:0000256" key="4">
    <source>
        <dbReference type="ARBA" id="ARBA00022989"/>
    </source>
</evidence>
<organism evidence="7 8">
    <name type="scientific">Geosporobacter ferrireducens</name>
    <dbReference type="NCBI Taxonomy" id="1424294"/>
    <lineage>
        <taxon>Bacteria</taxon>
        <taxon>Bacillati</taxon>
        <taxon>Bacillota</taxon>
        <taxon>Clostridia</taxon>
        <taxon>Peptostreptococcales</taxon>
        <taxon>Thermotaleaceae</taxon>
        <taxon>Geosporobacter</taxon>
    </lineage>
</organism>
<evidence type="ECO:0000256" key="3">
    <source>
        <dbReference type="ARBA" id="ARBA00022692"/>
    </source>
</evidence>
<keyword evidence="3 6" id="KW-0812">Transmembrane</keyword>
<evidence type="ECO:0000256" key="1">
    <source>
        <dbReference type="ARBA" id="ARBA00004651"/>
    </source>
</evidence>
<proteinExistence type="predicted"/>
<name>A0A1D8GLC6_9FIRM</name>
<feature type="transmembrane region" description="Helical" evidence="6">
    <location>
        <begin position="305"/>
        <end position="325"/>
    </location>
</feature>
<dbReference type="InterPro" id="IPR002797">
    <property type="entry name" value="Polysacc_synth"/>
</dbReference>
<dbReference type="PANTHER" id="PTHR30250">
    <property type="entry name" value="PST FAMILY PREDICTED COLANIC ACID TRANSPORTER"/>
    <property type="match status" value="1"/>
</dbReference>
<keyword evidence="2" id="KW-1003">Cell membrane</keyword>
<dbReference type="RefSeq" id="WP_069979821.1">
    <property type="nucleotide sequence ID" value="NZ_CP017269.1"/>
</dbReference>
<protein>
    <submittedName>
        <fullName evidence="7">Uncharacterized protein</fullName>
    </submittedName>
</protein>
<evidence type="ECO:0000313" key="8">
    <source>
        <dbReference type="Proteomes" id="UP000095743"/>
    </source>
</evidence>
<dbReference type="Proteomes" id="UP000095743">
    <property type="component" value="Chromosome"/>
</dbReference>
<evidence type="ECO:0000256" key="6">
    <source>
        <dbReference type="SAM" id="Phobius"/>
    </source>
</evidence>
<feature type="transmembrane region" description="Helical" evidence="6">
    <location>
        <begin position="16"/>
        <end position="36"/>
    </location>
</feature>
<gene>
    <name evidence="7" type="ORF">Gferi_20490</name>
</gene>
<feature type="transmembrane region" description="Helical" evidence="6">
    <location>
        <begin position="452"/>
        <end position="474"/>
    </location>
</feature>
<comment type="subcellular location">
    <subcellularLocation>
        <location evidence="1">Cell membrane</location>
        <topology evidence="1">Multi-pass membrane protein</topology>
    </subcellularLocation>
</comment>
<sequence>MANINQMLKNVAKDTVYYTAAKVVAGLMGILSVKLFTSLFAPDVFGDYSIVSTTVNMLLMIVFGWLFHSAIRFSQEYQAVEEKKKFYSTLFLCSAAVTFITIFMALLLLFFFQNSIDKGLTILILSGILFLGTQSNALVLFNLLRAERMSRLYSLLTIGYSILKLVSIYIMATVMHFGVDSIFWSGALFDLIVIILMAYKLRIWKYFDKNSFTSRLFRRFLAYGSPLIGVSVTTWILSASDKYVIKIYRTSAEVGIYSISYSLVAAGFTLVNTSLMLGLYPIILKTWKEHGKKGTEELMGKILRYYLIMTIPAFVGLSVLARPALTVLASRDYISGYTVIPWVALGLLFQGLTEYVTKIWELQEKTKTIFYLMIAAATVNILLNIVMVPYYGFYAAAITTAFSYLLYLALALGLSYKIFTWKISFKSMGRIAAASLIMAAALRTLLELIHRSTIHLILGIICGVMVYFMALIIVGELKDEIIQIQRVLKRRRNDYENR</sequence>
<feature type="transmembrane region" description="Helical" evidence="6">
    <location>
        <begin position="153"/>
        <end position="175"/>
    </location>
</feature>
<feature type="transmembrane region" description="Helical" evidence="6">
    <location>
        <begin position="259"/>
        <end position="284"/>
    </location>
</feature>
<feature type="transmembrane region" description="Helical" evidence="6">
    <location>
        <begin position="220"/>
        <end position="239"/>
    </location>
</feature>
<feature type="transmembrane region" description="Helical" evidence="6">
    <location>
        <begin position="119"/>
        <end position="141"/>
    </location>
</feature>
<accession>A0A1D8GLC6</accession>
<feature type="transmembrane region" description="Helical" evidence="6">
    <location>
        <begin position="48"/>
        <end position="68"/>
    </location>
</feature>
<keyword evidence="8" id="KW-1185">Reference proteome</keyword>
<feature type="transmembrane region" description="Helical" evidence="6">
    <location>
        <begin position="89"/>
        <end position="113"/>
    </location>
</feature>
<dbReference type="Pfam" id="PF01943">
    <property type="entry name" value="Polysacc_synt"/>
    <property type="match status" value="1"/>
</dbReference>
<dbReference type="KEGG" id="gfe:Gferi_20490"/>
<dbReference type="InterPro" id="IPR050833">
    <property type="entry name" value="Poly_Biosynth_Transport"/>
</dbReference>
<feature type="transmembrane region" description="Helical" evidence="6">
    <location>
        <begin position="428"/>
        <end position="446"/>
    </location>
</feature>
<feature type="transmembrane region" description="Helical" evidence="6">
    <location>
        <begin position="393"/>
        <end position="416"/>
    </location>
</feature>
<dbReference type="EMBL" id="CP017269">
    <property type="protein sequence ID" value="AOT71705.1"/>
    <property type="molecule type" value="Genomic_DNA"/>
</dbReference>
<feature type="transmembrane region" description="Helical" evidence="6">
    <location>
        <begin position="181"/>
        <end position="199"/>
    </location>
</feature>
<reference evidence="7 8" key="1">
    <citation type="submission" date="2016-09" db="EMBL/GenBank/DDBJ databases">
        <title>Genomic analysis reveals versatility of anaerobic energy metabolism of Geosporobacter ferrireducens IRF9 of phylum Firmicutes.</title>
        <authorList>
            <person name="Kim S.-J."/>
        </authorList>
    </citation>
    <scope>NUCLEOTIDE SEQUENCE [LARGE SCALE GENOMIC DNA]</scope>
    <source>
        <strain evidence="7 8">IRF9</strain>
    </source>
</reference>
<dbReference type="AlphaFoldDB" id="A0A1D8GLC6"/>
<evidence type="ECO:0000256" key="5">
    <source>
        <dbReference type="ARBA" id="ARBA00023136"/>
    </source>
</evidence>
<dbReference type="STRING" id="1424294.Gferi_20490"/>